<evidence type="ECO:0000256" key="7">
    <source>
        <dbReference type="SAM" id="Coils"/>
    </source>
</evidence>
<comment type="similarity">
    <text evidence="5">Belongs to the Rap family.</text>
</comment>
<feature type="chain" id="PRO_5022721752" evidence="9">
    <location>
        <begin position="22"/>
        <end position="685"/>
    </location>
</feature>
<dbReference type="Gene3D" id="1.25.40.10">
    <property type="entry name" value="Tetratricopeptide repeat domain"/>
    <property type="match status" value="2"/>
</dbReference>
<dbReference type="SMART" id="SM00028">
    <property type="entry name" value="TPR"/>
    <property type="match status" value="4"/>
</dbReference>
<evidence type="ECO:0000256" key="5">
    <source>
        <dbReference type="ARBA" id="ARBA00038253"/>
    </source>
</evidence>
<dbReference type="PROSITE" id="PS50005">
    <property type="entry name" value="TPR"/>
    <property type="match status" value="2"/>
</dbReference>
<evidence type="ECO:0000259" key="10">
    <source>
        <dbReference type="Pfam" id="PF02518"/>
    </source>
</evidence>
<dbReference type="OrthoDB" id="1523128at2"/>
<dbReference type="KEGG" id="pgin:FRZ67_18845"/>
<keyword evidence="12" id="KW-1185">Reference proteome</keyword>
<name>A0A5B8VFF5_9BACT</name>
<organism evidence="11 12">
    <name type="scientific">Panacibacter ginsenosidivorans</name>
    <dbReference type="NCBI Taxonomy" id="1813871"/>
    <lineage>
        <taxon>Bacteria</taxon>
        <taxon>Pseudomonadati</taxon>
        <taxon>Bacteroidota</taxon>
        <taxon>Chitinophagia</taxon>
        <taxon>Chitinophagales</taxon>
        <taxon>Chitinophagaceae</taxon>
        <taxon>Panacibacter</taxon>
    </lineage>
</organism>
<evidence type="ECO:0000313" key="11">
    <source>
        <dbReference type="EMBL" id="QEC69266.1"/>
    </source>
</evidence>
<feature type="coiled-coil region" evidence="7">
    <location>
        <begin position="432"/>
        <end position="463"/>
    </location>
</feature>
<gene>
    <name evidence="11" type="ORF">FRZ67_18845</name>
</gene>
<dbReference type="InterPro" id="IPR019734">
    <property type="entry name" value="TPR_rpt"/>
</dbReference>
<evidence type="ECO:0000256" key="8">
    <source>
        <dbReference type="SAM" id="Phobius"/>
    </source>
</evidence>
<keyword evidence="3" id="KW-0677">Repeat</keyword>
<evidence type="ECO:0000313" key="12">
    <source>
        <dbReference type="Proteomes" id="UP000321533"/>
    </source>
</evidence>
<dbReference type="SUPFAM" id="SSF55874">
    <property type="entry name" value="ATPase domain of HSP90 chaperone/DNA topoisomerase II/histidine kinase"/>
    <property type="match status" value="1"/>
</dbReference>
<reference evidence="11 12" key="1">
    <citation type="journal article" date="2016" name="Int. J. Syst. Evol. Microbiol.">
        <title>Panacibacter ginsenosidivorans gen. nov., sp. nov., with ginsenoside converting activity isolated from soil of a ginseng field.</title>
        <authorList>
            <person name="Siddiqi M.Z."/>
            <person name="Muhammad Shafi S."/>
            <person name="Choi K.D."/>
            <person name="Im W.T."/>
        </authorList>
    </citation>
    <scope>NUCLEOTIDE SEQUENCE [LARGE SCALE GENOMIC DNA]</scope>
    <source>
        <strain evidence="11 12">Gsoil1550</strain>
    </source>
</reference>
<feature type="transmembrane region" description="Helical" evidence="8">
    <location>
        <begin position="412"/>
        <end position="431"/>
    </location>
</feature>
<evidence type="ECO:0000256" key="2">
    <source>
        <dbReference type="ARBA" id="ARBA00022490"/>
    </source>
</evidence>
<dbReference type="PANTHER" id="PTHR46630:SF1">
    <property type="entry name" value="TETRATRICOPEPTIDE REPEAT PROTEIN 29"/>
    <property type="match status" value="1"/>
</dbReference>
<keyword evidence="4 6" id="KW-0802">TPR repeat</keyword>
<evidence type="ECO:0000256" key="1">
    <source>
        <dbReference type="ARBA" id="ARBA00004496"/>
    </source>
</evidence>
<feature type="domain" description="Histidine kinase/HSP90-like ATPase" evidence="10">
    <location>
        <begin position="572"/>
        <end position="666"/>
    </location>
</feature>
<dbReference type="PANTHER" id="PTHR46630">
    <property type="entry name" value="TETRATRICOPEPTIDE REPEAT PROTEIN 29"/>
    <property type="match status" value="1"/>
</dbReference>
<dbReference type="InterPro" id="IPR003594">
    <property type="entry name" value="HATPase_dom"/>
</dbReference>
<protein>
    <submittedName>
        <fullName evidence="11">Tetratricopeptide repeat protein</fullName>
    </submittedName>
</protein>
<dbReference type="InterPro" id="IPR011990">
    <property type="entry name" value="TPR-like_helical_dom_sf"/>
</dbReference>
<evidence type="ECO:0000256" key="9">
    <source>
        <dbReference type="SAM" id="SignalP"/>
    </source>
</evidence>
<dbReference type="InterPro" id="IPR036890">
    <property type="entry name" value="HATPase_C_sf"/>
</dbReference>
<dbReference type="InterPro" id="IPR051476">
    <property type="entry name" value="Bac_ResReg_Asp_Phosphatase"/>
</dbReference>
<dbReference type="EMBL" id="CP042435">
    <property type="protein sequence ID" value="QEC69266.1"/>
    <property type="molecule type" value="Genomic_DNA"/>
</dbReference>
<keyword evidence="8" id="KW-1133">Transmembrane helix</keyword>
<keyword evidence="8" id="KW-0472">Membrane</keyword>
<keyword evidence="2" id="KW-0963">Cytoplasm</keyword>
<keyword evidence="9" id="KW-0732">Signal</keyword>
<keyword evidence="8" id="KW-0812">Transmembrane</keyword>
<feature type="signal peptide" evidence="9">
    <location>
        <begin position="1"/>
        <end position="21"/>
    </location>
</feature>
<dbReference type="GO" id="GO:0005737">
    <property type="term" value="C:cytoplasm"/>
    <property type="evidence" value="ECO:0007669"/>
    <property type="project" value="UniProtKB-SubCell"/>
</dbReference>
<sequence>MLIRRIAIVLLLTLQLVVATAQTSSYADSLELTLKRYHSVYDTNYLNTLLNISWVRQSTNIQNADSLARLAYNLCTKANYQVGIARSLNTLGSISRAHNDLDSARKYFKMAYQVNVKIGNKKRAAENLGNLGIIFSKENRVDSALNYFDQCLNVFESIKDTGGILASYSSIAELLIRTNDNIDGEKYSRRQMAIAETIKDTAHYAIGLDNLATIAWRNHDYKAASDYYLEAAGFKEKIDNQYGLMYTYGNIGMTYNDLGRYYDAIRYIRKSLALCSEFQDSIQLAAGYINLGVSYMRLFESSKNKSTSDSAQRYLITSIDILSRQNDMEQLSQAYFTLQELYSKKNMFHEAHNYLLKYTMLRDSFLTNEYNSKVEKEYLTKFETEKIKNEKDKAENENELKDAQIFQQQTQIFAIAIFFILLCLIAIFIFYKREKNRKISELNKEKNRKINELNRERELILQTKISEQEKISNEIHNEVSNTLFTAREQVVIALQTTNEVNRKNILDAVVDQIESIRKKTRAIAYNIMPASFWTKGLSSGLSEYFNQLNTLIKIKALFRWYCGDISFDQRAERDIFNIIKELITNSLKHGMGLEEIALMVKVEENCLIIILEDDGFGFNSEKLISSKTIGWGFVLSTIQESYKGEIIVASEVGKKGNFFKITLPVSHLQNNIPSYENSYESIYSR</sequence>
<dbReference type="AlphaFoldDB" id="A0A5B8VFF5"/>
<accession>A0A5B8VFF5</accession>
<evidence type="ECO:0000256" key="6">
    <source>
        <dbReference type="PROSITE-ProRule" id="PRU00339"/>
    </source>
</evidence>
<dbReference type="RefSeq" id="WP_147192138.1">
    <property type="nucleotide sequence ID" value="NZ_CP042435.1"/>
</dbReference>
<proteinExistence type="inferred from homology"/>
<evidence type="ECO:0000256" key="4">
    <source>
        <dbReference type="ARBA" id="ARBA00022803"/>
    </source>
</evidence>
<dbReference type="SUPFAM" id="SSF48452">
    <property type="entry name" value="TPR-like"/>
    <property type="match status" value="2"/>
</dbReference>
<dbReference type="Pfam" id="PF02518">
    <property type="entry name" value="HATPase_c"/>
    <property type="match status" value="1"/>
</dbReference>
<feature type="repeat" description="TPR" evidence="6">
    <location>
        <begin position="125"/>
        <end position="158"/>
    </location>
</feature>
<dbReference type="Pfam" id="PF13374">
    <property type="entry name" value="TPR_10"/>
    <property type="match status" value="1"/>
</dbReference>
<keyword evidence="7" id="KW-0175">Coiled coil</keyword>
<dbReference type="Pfam" id="PF13424">
    <property type="entry name" value="TPR_12"/>
    <property type="match status" value="1"/>
</dbReference>
<feature type="repeat" description="TPR" evidence="6">
    <location>
        <begin position="245"/>
        <end position="278"/>
    </location>
</feature>
<evidence type="ECO:0000256" key="3">
    <source>
        <dbReference type="ARBA" id="ARBA00022737"/>
    </source>
</evidence>
<comment type="subcellular location">
    <subcellularLocation>
        <location evidence="1">Cytoplasm</location>
    </subcellularLocation>
</comment>
<dbReference type="Gene3D" id="3.30.565.10">
    <property type="entry name" value="Histidine kinase-like ATPase, C-terminal domain"/>
    <property type="match status" value="1"/>
</dbReference>
<dbReference type="Proteomes" id="UP000321533">
    <property type="component" value="Chromosome"/>
</dbReference>